<dbReference type="CDD" id="cd09618">
    <property type="entry name" value="CBM9_like_2"/>
    <property type="match status" value="1"/>
</dbReference>
<reference evidence="3 4" key="1">
    <citation type="submission" date="2017-10" db="EMBL/GenBank/DDBJ databases">
        <title>The draft genome sequence of Lewinella nigricans NBRC 102662.</title>
        <authorList>
            <person name="Wang K."/>
        </authorList>
    </citation>
    <scope>NUCLEOTIDE SEQUENCE [LARGE SCALE GENOMIC DNA]</scope>
    <source>
        <strain evidence="3 4">NBRC 102662</strain>
    </source>
</reference>
<evidence type="ECO:0000313" key="3">
    <source>
        <dbReference type="EMBL" id="PHN01726.1"/>
    </source>
</evidence>
<dbReference type="Gene3D" id="2.60.40.1190">
    <property type="match status" value="1"/>
</dbReference>
<dbReference type="Proteomes" id="UP000223913">
    <property type="component" value="Unassembled WGS sequence"/>
</dbReference>
<gene>
    <name evidence="3" type="ORF">CRP01_35870</name>
</gene>
<dbReference type="InterPro" id="IPR045670">
    <property type="entry name" value="DUF5916"/>
</dbReference>
<dbReference type="SUPFAM" id="SSF49344">
    <property type="entry name" value="CBD9-like"/>
    <property type="match status" value="1"/>
</dbReference>
<evidence type="ECO:0000256" key="1">
    <source>
        <dbReference type="SAM" id="SignalP"/>
    </source>
</evidence>
<feature type="chain" id="PRO_5012767934" description="DUF5916 domain-containing protein" evidence="1">
    <location>
        <begin position="21"/>
        <end position="751"/>
    </location>
</feature>
<dbReference type="Pfam" id="PF19313">
    <property type="entry name" value="DUF5916"/>
    <property type="match status" value="1"/>
</dbReference>
<keyword evidence="1" id="KW-0732">Signal</keyword>
<accession>A0A2D0N026</accession>
<dbReference type="AlphaFoldDB" id="A0A2D0N026"/>
<name>A0A2D0N026_FLAN2</name>
<evidence type="ECO:0000313" key="4">
    <source>
        <dbReference type="Proteomes" id="UP000223913"/>
    </source>
</evidence>
<dbReference type="RefSeq" id="WP_099154912.1">
    <property type="nucleotide sequence ID" value="NZ_PDUD01000050.1"/>
</dbReference>
<protein>
    <recommendedName>
        <fullName evidence="2">DUF5916 domain-containing protein</fullName>
    </recommendedName>
</protein>
<proteinExistence type="predicted"/>
<sequence>MKNVILSLMWLVISQAAAFAQFEMPAETPTIHIHRTGQKILIDGELNDAVWQEQERAGTFWQYFPMDSSSAKGQTELRMTYDDQFLYVGIRCETTGDEFVVSSLKRDYSFSAADNITLVFDTYSDQNNAFVFGMNPYGVQREALIANGGRIRNDFVSSWDNKWYGEAVKHPGYWTAEFAIPFKTLRFKEGSTEWRFNCYRNDTQHNEWSTWHPIPRNFLTMDLGFMGRIVWDEPLRKPGANISVIPYVNVGMARDFEDPTEQRPDWNLGIGGDAKVALSSALNLDLTVNPDFSQVEVDQQVTNLDRFEVFFPERRQFFLENADLFGSFGQTRNNPFFSRRIGIAVDTSTGLNVLNPIYYGARLSGKLHERLRVGLLNMQSAPLEQSGLPSFNYTVAALQQQVYSRSNLSFIFVNKSAVNKDDYQGDFSAFNRVAGLEYRLATPDNRWKGKFYYHRAFTPDKQDHQFAQGGQIEYQRRRYRLEWAHNVVGNGFDAEVGFVPRRDYILMSPEFQLFFFPKSGIFNQHSINVDTRFFLQIGKDGNTIIPEYGLSERQTEISWEFQFKNNTRGTINLQEDDLTLLADFDPTRLQEDGVVLPAGSDYHFFSLNGEYTSDQRKKIFYTLEPNIGQFYNGFIAGMGGSLNFRYQPYGAIALNYSYNYVELDAPFRPASIWLVGPRIDLTFSKKVFLTTFIQYNNQLDNLNINARFQWRFQPVSDFFLVYTDNYLTDPRQPFGVRNRSLVAKVTYWLNL</sequence>
<dbReference type="EMBL" id="PDUD01000050">
    <property type="protein sequence ID" value="PHN01726.1"/>
    <property type="molecule type" value="Genomic_DNA"/>
</dbReference>
<feature type="domain" description="DUF5916" evidence="2">
    <location>
        <begin position="242"/>
        <end position="661"/>
    </location>
</feature>
<evidence type="ECO:0000259" key="2">
    <source>
        <dbReference type="Pfam" id="PF19313"/>
    </source>
</evidence>
<dbReference type="OrthoDB" id="9786766at2"/>
<organism evidence="3 4">
    <name type="scientific">Flavilitoribacter nigricans (strain ATCC 23147 / DSM 23189 / NBRC 102662 / NCIMB 1420 / SS-2)</name>
    <name type="common">Lewinella nigricans</name>
    <dbReference type="NCBI Taxonomy" id="1122177"/>
    <lineage>
        <taxon>Bacteria</taxon>
        <taxon>Pseudomonadati</taxon>
        <taxon>Bacteroidota</taxon>
        <taxon>Saprospiria</taxon>
        <taxon>Saprospirales</taxon>
        <taxon>Lewinellaceae</taxon>
        <taxon>Flavilitoribacter</taxon>
    </lineage>
</organism>
<feature type="signal peptide" evidence="1">
    <location>
        <begin position="1"/>
        <end position="20"/>
    </location>
</feature>
<comment type="caution">
    <text evidence="3">The sequence shown here is derived from an EMBL/GenBank/DDBJ whole genome shotgun (WGS) entry which is preliminary data.</text>
</comment>
<keyword evidence="4" id="KW-1185">Reference proteome</keyword>